<dbReference type="Proteomes" id="UP000287033">
    <property type="component" value="Unassembled WGS sequence"/>
</dbReference>
<dbReference type="Gene3D" id="2.40.128.20">
    <property type="match status" value="1"/>
</dbReference>
<protein>
    <recommendedName>
        <fullName evidence="3">Cytosolic fatty-acid binding proteins domain-containing protein</fullName>
    </recommendedName>
</protein>
<dbReference type="InterPro" id="IPR012674">
    <property type="entry name" value="Calycin"/>
</dbReference>
<evidence type="ECO:0000256" key="1">
    <source>
        <dbReference type="ARBA" id="ARBA00008390"/>
    </source>
</evidence>
<organism evidence="4 5">
    <name type="scientific">Chiloscyllium punctatum</name>
    <name type="common">Brownbanded bambooshark</name>
    <name type="synonym">Hemiscyllium punctatum</name>
    <dbReference type="NCBI Taxonomy" id="137246"/>
    <lineage>
        <taxon>Eukaryota</taxon>
        <taxon>Metazoa</taxon>
        <taxon>Chordata</taxon>
        <taxon>Craniata</taxon>
        <taxon>Vertebrata</taxon>
        <taxon>Chondrichthyes</taxon>
        <taxon>Elasmobranchii</taxon>
        <taxon>Galeomorphii</taxon>
        <taxon>Galeoidea</taxon>
        <taxon>Orectolobiformes</taxon>
        <taxon>Hemiscylliidae</taxon>
        <taxon>Chiloscyllium</taxon>
    </lineage>
</organism>
<dbReference type="InterPro" id="IPR000463">
    <property type="entry name" value="Fatty_acid-bd"/>
</dbReference>
<dbReference type="GO" id="GO:0008289">
    <property type="term" value="F:lipid binding"/>
    <property type="evidence" value="ECO:0007669"/>
    <property type="project" value="InterPro"/>
</dbReference>
<dbReference type="OrthoDB" id="354351at2759"/>
<dbReference type="STRING" id="137246.A0A401RXK7"/>
<proteinExistence type="inferred from homology"/>
<keyword evidence="5" id="KW-1185">Reference proteome</keyword>
<reference evidence="4 5" key="1">
    <citation type="journal article" date="2018" name="Nat. Ecol. Evol.">
        <title>Shark genomes provide insights into elasmobranch evolution and the origin of vertebrates.</title>
        <authorList>
            <person name="Hara Y"/>
            <person name="Yamaguchi K"/>
            <person name="Onimaru K"/>
            <person name="Kadota M"/>
            <person name="Koyanagi M"/>
            <person name="Keeley SD"/>
            <person name="Tatsumi K"/>
            <person name="Tanaka K"/>
            <person name="Motone F"/>
            <person name="Kageyama Y"/>
            <person name="Nozu R"/>
            <person name="Adachi N"/>
            <person name="Nishimura O"/>
            <person name="Nakagawa R"/>
            <person name="Tanegashima C"/>
            <person name="Kiyatake I"/>
            <person name="Matsumoto R"/>
            <person name="Murakumo K"/>
            <person name="Nishida K"/>
            <person name="Terakita A"/>
            <person name="Kuratani S"/>
            <person name="Sato K"/>
            <person name="Hyodo S Kuraku.S."/>
        </authorList>
    </citation>
    <scope>NUCLEOTIDE SEQUENCE [LARGE SCALE GENOMIC DNA]</scope>
</reference>
<evidence type="ECO:0000259" key="3">
    <source>
        <dbReference type="PROSITE" id="PS00214"/>
    </source>
</evidence>
<sequence>MIGSFERWGGGTLLILHVHLSGIMEPFLGTWRLVDTQNFDNYMRELGMDFATRQVGNVLKPITIIKVDGDNIILQTKSTYRNTEIIFQLDKPFNEHTADNRDCKTVVSLEGDKLIQVQKWDGKQTTLIREIKNEHLILTLTLNDVVSVRTYERELV</sequence>
<accession>A0A401RXK7</accession>
<evidence type="ECO:0000313" key="5">
    <source>
        <dbReference type="Proteomes" id="UP000287033"/>
    </source>
</evidence>
<feature type="domain" description="Cytosolic fatty-acid binding proteins" evidence="3">
    <location>
        <begin position="29"/>
        <end position="46"/>
    </location>
</feature>
<comment type="similarity">
    <text evidence="1 2">Belongs to the calycin superfamily. Fatty-acid binding protein (FABP) family.</text>
</comment>
<dbReference type="Pfam" id="PF00061">
    <property type="entry name" value="Lipocalin"/>
    <property type="match status" value="1"/>
</dbReference>
<dbReference type="AlphaFoldDB" id="A0A401RXK7"/>
<evidence type="ECO:0000256" key="2">
    <source>
        <dbReference type="RuleBase" id="RU003696"/>
    </source>
</evidence>
<evidence type="ECO:0000313" key="4">
    <source>
        <dbReference type="EMBL" id="GCC22828.1"/>
    </source>
</evidence>
<dbReference type="PANTHER" id="PTHR11955">
    <property type="entry name" value="FATTY ACID BINDING PROTEIN"/>
    <property type="match status" value="1"/>
</dbReference>
<name>A0A401RXK7_CHIPU</name>
<dbReference type="PRINTS" id="PR00178">
    <property type="entry name" value="FATTYACIDBP"/>
</dbReference>
<dbReference type="InterPro" id="IPR000566">
    <property type="entry name" value="Lipocln_cytosolic_FA-bd_dom"/>
</dbReference>
<dbReference type="EMBL" id="BEZZ01000018">
    <property type="protein sequence ID" value="GCC22828.1"/>
    <property type="molecule type" value="Genomic_DNA"/>
</dbReference>
<dbReference type="PROSITE" id="PS00214">
    <property type="entry name" value="FABP"/>
    <property type="match status" value="1"/>
</dbReference>
<keyword evidence="2" id="KW-0813">Transport</keyword>
<dbReference type="CDD" id="cd19443">
    <property type="entry name" value="FABP3-like"/>
    <property type="match status" value="1"/>
</dbReference>
<comment type="caution">
    <text evidence="4">The sequence shown here is derived from an EMBL/GenBank/DDBJ whole genome shotgun (WGS) entry which is preliminary data.</text>
</comment>
<dbReference type="FunFam" id="2.40.128.20:FF:000001">
    <property type="entry name" value="Fatty acid-binding protein, adipocyte"/>
    <property type="match status" value="1"/>
</dbReference>
<dbReference type="SUPFAM" id="SSF50814">
    <property type="entry name" value="Lipocalins"/>
    <property type="match status" value="1"/>
</dbReference>
<gene>
    <name evidence="4" type="ORF">chiPu_0001218</name>
</gene>
<dbReference type="InterPro" id="IPR031259">
    <property type="entry name" value="ILBP"/>
</dbReference>
<dbReference type="OMA" id="WHSNQYS"/>